<sequence length="47" mass="5387">MYKSCSRTQHSTQSSRSQPLSLSLYKLFSLKASSEDKIYIFQGPFLP</sequence>
<name>F6HMD6_VITVI</name>
<organism evidence="1 2">
    <name type="scientific">Vitis vinifera</name>
    <name type="common">Grape</name>
    <dbReference type="NCBI Taxonomy" id="29760"/>
    <lineage>
        <taxon>Eukaryota</taxon>
        <taxon>Viridiplantae</taxon>
        <taxon>Streptophyta</taxon>
        <taxon>Embryophyta</taxon>
        <taxon>Tracheophyta</taxon>
        <taxon>Spermatophyta</taxon>
        <taxon>Magnoliopsida</taxon>
        <taxon>eudicotyledons</taxon>
        <taxon>Gunneridae</taxon>
        <taxon>Pentapetalae</taxon>
        <taxon>rosids</taxon>
        <taxon>Vitales</taxon>
        <taxon>Vitaceae</taxon>
        <taxon>Viteae</taxon>
        <taxon>Vitis</taxon>
    </lineage>
</organism>
<evidence type="ECO:0000313" key="1">
    <source>
        <dbReference type="EMBL" id="CCB55724.1"/>
    </source>
</evidence>
<evidence type="ECO:0000313" key="2">
    <source>
        <dbReference type="Proteomes" id="UP000009183"/>
    </source>
</evidence>
<dbReference type="InParanoid" id="F6HMD6"/>
<accession>F6HMD6</accession>
<dbReference type="PaxDb" id="29760-VIT_10s0003g01950.t01"/>
<protein>
    <submittedName>
        <fullName evidence="1">Uncharacterized protein</fullName>
    </submittedName>
</protein>
<keyword evidence="2" id="KW-1185">Reference proteome</keyword>
<dbReference type="AlphaFoldDB" id="F6HMD6"/>
<dbReference type="Proteomes" id="UP000009183">
    <property type="component" value="Chromosome 10"/>
</dbReference>
<reference evidence="2" key="1">
    <citation type="journal article" date="2007" name="Nature">
        <title>The grapevine genome sequence suggests ancestral hexaploidization in major angiosperm phyla.</title>
        <authorList>
            <consortium name="The French-Italian Public Consortium for Grapevine Genome Characterization."/>
            <person name="Jaillon O."/>
            <person name="Aury J.-M."/>
            <person name="Noel B."/>
            <person name="Policriti A."/>
            <person name="Clepet C."/>
            <person name="Casagrande A."/>
            <person name="Choisne N."/>
            <person name="Aubourg S."/>
            <person name="Vitulo N."/>
            <person name="Jubin C."/>
            <person name="Vezzi A."/>
            <person name="Legeai F."/>
            <person name="Hugueney P."/>
            <person name="Dasilva C."/>
            <person name="Horner D."/>
            <person name="Mica E."/>
            <person name="Jublot D."/>
            <person name="Poulain J."/>
            <person name="Bruyere C."/>
            <person name="Billault A."/>
            <person name="Segurens B."/>
            <person name="Gouyvenoux M."/>
            <person name="Ugarte E."/>
            <person name="Cattonaro F."/>
            <person name="Anthouard V."/>
            <person name="Vico V."/>
            <person name="Del Fabbro C."/>
            <person name="Alaux M."/>
            <person name="Di Gaspero G."/>
            <person name="Dumas V."/>
            <person name="Felice N."/>
            <person name="Paillard S."/>
            <person name="Juman I."/>
            <person name="Moroldo M."/>
            <person name="Scalabrin S."/>
            <person name="Canaguier A."/>
            <person name="Le Clainche I."/>
            <person name="Malacrida G."/>
            <person name="Durand E."/>
            <person name="Pesole G."/>
            <person name="Laucou V."/>
            <person name="Chatelet P."/>
            <person name="Merdinoglu D."/>
            <person name="Delledonne M."/>
            <person name="Pezzotti M."/>
            <person name="Lecharny A."/>
            <person name="Scarpelli C."/>
            <person name="Artiguenave F."/>
            <person name="Pe M.E."/>
            <person name="Valle G."/>
            <person name="Morgante M."/>
            <person name="Caboche M."/>
            <person name="Adam-Blondon A.-F."/>
            <person name="Weissenbach J."/>
            <person name="Quetier F."/>
            <person name="Wincker P."/>
        </authorList>
    </citation>
    <scope>NUCLEOTIDE SEQUENCE [LARGE SCALE GENOMIC DNA]</scope>
    <source>
        <strain evidence="2">cv. Pinot noir / PN40024</strain>
    </source>
</reference>
<dbReference type="EMBL" id="FN595992">
    <property type="protein sequence ID" value="CCB55724.1"/>
    <property type="molecule type" value="Genomic_DNA"/>
</dbReference>
<gene>
    <name evidence="1" type="ordered locus">VIT_10s0003g01950</name>
</gene>
<dbReference type="HOGENOM" id="CLU_3176443_0_0_1"/>
<proteinExistence type="predicted"/>